<evidence type="ECO:0000259" key="1">
    <source>
        <dbReference type="Pfam" id="PF01869"/>
    </source>
</evidence>
<dbReference type="Proteomes" id="UP000325243">
    <property type="component" value="Unassembled WGS sequence"/>
</dbReference>
<accession>A0A5S4V386</accession>
<protein>
    <recommendedName>
        <fullName evidence="1">ATPase BadF/BadG/BcrA/BcrD type domain-containing protein</fullName>
    </recommendedName>
</protein>
<gene>
    <name evidence="2" type="ORF">FYC51_07545</name>
</gene>
<feature type="domain" description="ATPase BadF/BadG/BcrA/BcrD type" evidence="1">
    <location>
        <begin position="54"/>
        <end position="298"/>
    </location>
</feature>
<dbReference type="RefSeq" id="WP_148732983.1">
    <property type="nucleotide sequence ID" value="NZ_VSSB01000001.1"/>
</dbReference>
<proteinExistence type="predicted"/>
<dbReference type="EMBL" id="VSSB01000001">
    <property type="protein sequence ID" value="TYL53514.1"/>
    <property type="molecule type" value="Genomic_DNA"/>
</dbReference>
<dbReference type="Gene3D" id="3.30.420.40">
    <property type="match status" value="2"/>
</dbReference>
<dbReference type="PANTHER" id="PTHR43190:SF3">
    <property type="entry name" value="N-ACETYL-D-GLUCOSAMINE KINASE"/>
    <property type="match status" value="1"/>
</dbReference>
<dbReference type="InterPro" id="IPR052519">
    <property type="entry name" value="Euk-type_GlcNAc_Kinase"/>
</dbReference>
<organism evidence="2 3">
    <name type="scientific">Agromyces mariniharenae</name>
    <dbReference type="NCBI Taxonomy" id="2604423"/>
    <lineage>
        <taxon>Bacteria</taxon>
        <taxon>Bacillati</taxon>
        <taxon>Actinomycetota</taxon>
        <taxon>Actinomycetes</taxon>
        <taxon>Micrococcales</taxon>
        <taxon>Microbacteriaceae</taxon>
        <taxon>Agromyces</taxon>
    </lineage>
</organism>
<dbReference type="Pfam" id="PF01869">
    <property type="entry name" value="BcrAD_BadFG"/>
    <property type="match status" value="1"/>
</dbReference>
<name>A0A5S4V386_9MICO</name>
<dbReference type="SUPFAM" id="SSF53067">
    <property type="entry name" value="Actin-like ATPase domain"/>
    <property type="match status" value="1"/>
</dbReference>
<evidence type="ECO:0000313" key="3">
    <source>
        <dbReference type="Proteomes" id="UP000325243"/>
    </source>
</evidence>
<comment type="caution">
    <text evidence="2">The sequence shown here is derived from an EMBL/GenBank/DDBJ whole genome shotgun (WGS) entry which is preliminary data.</text>
</comment>
<reference evidence="2 3" key="1">
    <citation type="submission" date="2019-08" db="EMBL/GenBank/DDBJ databases">
        <authorList>
            <person name="Hu J."/>
        </authorList>
    </citation>
    <scope>NUCLEOTIDE SEQUENCE [LARGE SCALE GENOMIC DNA]</scope>
    <source>
        <strain evidence="2 3">NEAU-184</strain>
    </source>
</reference>
<dbReference type="InterPro" id="IPR043129">
    <property type="entry name" value="ATPase_NBD"/>
</dbReference>
<sequence length="316" mass="31319">MLRGTDGAGGAPAGGSLAIDAGQSGIKVRHADAAGASEWAGPGIRTDLPLLPQLARVIEQALEQDRAATTVGLGVSGLTDDVADAGYLLAAASAFGVRSVHLAHDSITAYLGALGDERGAVVASGTGVVTLAVGASEVARVDGWGYLIGDAGSGYWLGRAALDAVMRAHDGRGAPTALTAIVAADFPDLERAYIDLQSDPERVGRIAAYARPVADLAETDAVAGAIVEAAGRELAASVVAGLRRVGEADAAAPRVRAIGGVFGGTALARAFTAAVLEQVPTADVRIGEAHPLDGAAALAGVAPTSALAARIATAGR</sequence>
<dbReference type="PANTHER" id="PTHR43190">
    <property type="entry name" value="N-ACETYL-D-GLUCOSAMINE KINASE"/>
    <property type="match status" value="1"/>
</dbReference>
<dbReference type="AlphaFoldDB" id="A0A5S4V386"/>
<dbReference type="InterPro" id="IPR002731">
    <property type="entry name" value="ATPase_BadF"/>
</dbReference>
<evidence type="ECO:0000313" key="2">
    <source>
        <dbReference type="EMBL" id="TYL53514.1"/>
    </source>
</evidence>
<keyword evidence="3" id="KW-1185">Reference proteome</keyword>